<organism evidence="4 5">
    <name type="scientific">Sarocladium strictum</name>
    <name type="common">Black bundle disease fungus</name>
    <name type="synonym">Acremonium strictum</name>
    <dbReference type="NCBI Taxonomy" id="5046"/>
    <lineage>
        <taxon>Eukaryota</taxon>
        <taxon>Fungi</taxon>
        <taxon>Dikarya</taxon>
        <taxon>Ascomycota</taxon>
        <taxon>Pezizomycotina</taxon>
        <taxon>Sordariomycetes</taxon>
        <taxon>Hypocreomycetidae</taxon>
        <taxon>Hypocreales</taxon>
        <taxon>Sarocladiaceae</taxon>
        <taxon>Sarocladium</taxon>
    </lineage>
</organism>
<feature type="signal peptide" evidence="3">
    <location>
        <begin position="1"/>
        <end position="20"/>
    </location>
</feature>
<keyword evidence="5" id="KW-1185">Reference proteome</keyword>
<keyword evidence="3" id="KW-0732">Signal</keyword>
<protein>
    <submittedName>
        <fullName evidence="4">Uncharacterized protein</fullName>
    </submittedName>
</protein>
<reference evidence="4" key="1">
    <citation type="submission" date="2022-10" db="EMBL/GenBank/DDBJ databases">
        <title>Determination and structural analysis of whole genome sequence of Sarocladium strictum F4-1.</title>
        <authorList>
            <person name="Hu L."/>
            <person name="Jiang Y."/>
        </authorList>
    </citation>
    <scope>NUCLEOTIDE SEQUENCE</scope>
    <source>
        <strain evidence="4">F4-1</strain>
    </source>
</reference>
<feature type="chain" id="PRO_5041231134" evidence="3">
    <location>
        <begin position="21"/>
        <end position="228"/>
    </location>
</feature>
<evidence type="ECO:0000256" key="2">
    <source>
        <dbReference type="SAM" id="Phobius"/>
    </source>
</evidence>
<feature type="transmembrane region" description="Helical" evidence="2">
    <location>
        <begin position="206"/>
        <end position="227"/>
    </location>
</feature>
<dbReference type="Proteomes" id="UP001175261">
    <property type="component" value="Unassembled WGS sequence"/>
</dbReference>
<name>A0AA39GHL8_SARSR</name>
<keyword evidence="2" id="KW-1133">Transmembrane helix</keyword>
<dbReference type="AlphaFoldDB" id="A0AA39GHL8"/>
<proteinExistence type="predicted"/>
<accession>A0AA39GHL8</accession>
<evidence type="ECO:0000256" key="3">
    <source>
        <dbReference type="SAM" id="SignalP"/>
    </source>
</evidence>
<evidence type="ECO:0000256" key="1">
    <source>
        <dbReference type="SAM" id="MobiDB-lite"/>
    </source>
</evidence>
<comment type="caution">
    <text evidence="4">The sequence shown here is derived from an EMBL/GenBank/DDBJ whole genome shotgun (WGS) entry which is preliminary data.</text>
</comment>
<gene>
    <name evidence="4" type="ORF">NLU13_5146</name>
</gene>
<sequence length="228" mass="23785">MTRPVALFTALVALVQTTSAEPRPPPGRPDREQSHPCFPGSKDTVGGNSDESLPPCFRQAEIMEACGVGNENGNLTSSEMKQCVCDGSFFYDTVGCGACLSYQDLISEDQYNEGKAVVSSVSSAYCRAGATAGLNSILNTIGASSTTAGLWTIGELPSMAKPTAVSNYYTATADRLGPGLESLVTDRTLTGEAPTAEPTDDAAATLSGMGFFTNIYYLFGVVAALLMS</sequence>
<keyword evidence="2" id="KW-0472">Membrane</keyword>
<dbReference type="EMBL" id="JAPDFR010000004">
    <property type="protein sequence ID" value="KAK0386833.1"/>
    <property type="molecule type" value="Genomic_DNA"/>
</dbReference>
<keyword evidence="2" id="KW-0812">Transmembrane</keyword>
<evidence type="ECO:0000313" key="5">
    <source>
        <dbReference type="Proteomes" id="UP001175261"/>
    </source>
</evidence>
<evidence type="ECO:0000313" key="4">
    <source>
        <dbReference type="EMBL" id="KAK0386833.1"/>
    </source>
</evidence>
<feature type="region of interest" description="Disordered" evidence="1">
    <location>
        <begin position="17"/>
        <end position="50"/>
    </location>
</feature>